<dbReference type="EMBL" id="BTGD01000013">
    <property type="protein sequence ID" value="GMM57624.1"/>
    <property type="molecule type" value="Genomic_DNA"/>
</dbReference>
<dbReference type="PANTHER" id="PTHR23088:SF27">
    <property type="entry name" value="DEAMINATED GLUTATHIONE AMIDASE"/>
    <property type="match status" value="1"/>
</dbReference>
<dbReference type="Pfam" id="PF00795">
    <property type="entry name" value="CN_hydrolase"/>
    <property type="match status" value="1"/>
</dbReference>
<sequence>MSQPCRVAIGQLCSSSNLSKNLATVTGLIADALDRECQLIFFPEATDFLSRNSRHSQHLAQGTPAFVEELQRCIKTLVHDKARPIDVSIGVHMPASAGSADTRTKNTLLYINHEGKILDKYQKVHLFDVDIKNGPIIKESNSVQPGTALPRVINTPAGKLGSAICYDIRFPELSAYLRANGAEIICYPSAFTMRTGEAHWELLGRTRAIDTQCFVVMPGQQGIHDIYADDWVDTEENSGNASIKRESWGHSLIIDPWGTVIARGNEDMKPQLVVADLDFTMMNKVRQNMPLEAQRRRDLFYK</sequence>
<evidence type="ECO:0000259" key="5">
    <source>
        <dbReference type="PROSITE" id="PS50263"/>
    </source>
</evidence>
<dbReference type="PROSITE" id="PS50263">
    <property type="entry name" value="CN_HYDROLASE"/>
    <property type="match status" value="1"/>
</dbReference>
<protein>
    <submittedName>
        <fullName evidence="6">Hydrolase</fullName>
    </submittedName>
</protein>
<evidence type="ECO:0000256" key="2">
    <source>
        <dbReference type="ARBA" id="ARBA00010613"/>
    </source>
</evidence>
<evidence type="ECO:0000313" key="7">
    <source>
        <dbReference type="Proteomes" id="UP001377567"/>
    </source>
</evidence>
<feature type="domain" description="CN hydrolase" evidence="5">
    <location>
        <begin position="5"/>
        <end position="279"/>
    </location>
</feature>
<reference evidence="6 7" key="1">
    <citation type="journal article" date="2023" name="Elife">
        <title>Identification of key yeast species and microbe-microbe interactions impacting larval growth of Drosophila in the wild.</title>
        <authorList>
            <person name="Mure A."/>
            <person name="Sugiura Y."/>
            <person name="Maeda R."/>
            <person name="Honda K."/>
            <person name="Sakurai N."/>
            <person name="Takahashi Y."/>
            <person name="Watada M."/>
            <person name="Katoh T."/>
            <person name="Gotoh A."/>
            <person name="Gotoh Y."/>
            <person name="Taniguchi I."/>
            <person name="Nakamura K."/>
            <person name="Hayashi T."/>
            <person name="Katayama T."/>
            <person name="Uemura T."/>
            <person name="Hattori Y."/>
        </authorList>
    </citation>
    <scope>NUCLEOTIDE SEQUENCE [LARGE SCALE GENOMIC DNA]</scope>
    <source>
        <strain evidence="6 7">KH-74</strain>
    </source>
</reference>
<dbReference type="FunFam" id="3.60.110.10:FF:000024">
    <property type="entry name" value="Deaminated glutathione amidase"/>
    <property type="match status" value="1"/>
</dbReference>
<evidence type="ECO:0000256" key="1">
    <source>
        <dbReference type="ARBA" id="ARBA00004496"/>
    </source>
</evidence>
<keyword evidence="7" id="KW-1185">Reference proteome</keyword>
<keyword evidence="3" id="KW-0963">Cytoplasm</keyword>
<dbReference type="PANTHER" id="PTHR23088">
    <property type="entry name" value="NITRILASE-RELATED"/>
    <property type="match status" value="1"/>
</dbReference>
<dbReference type="PROSITE" id="PS01227">
    <property type="entry name" value="UPF0012"/>
    <property type="match status" value="1"/>
</dbReference>
<organism evidence="6 7">
    <name type="scientific">Maudiozyma humilis</name>
    <name type="common">Sour dough yeast</name>
    <name type="synonym">Kazachstania humilis</name>
    <dbReference type="NCBI Taxonomy" id="51915"/>
    <lineage>
        <taxon>Eukaryota</taxon>
        <taxon>Fungi</taxon>
        <taxon>Dikarya</taxon>
        <taxon>Ascomycota</taxon>
        <taxon>Saccharomycotina</taxon>
        <taxon>Saccharomycetes</taxon>
        <taxon>Saccharomycetales</taxon>
        <taxon>Saccharomycetaceae</taxon>
        <taxon>Maudiozyma</taxon>
    </lineage>
</organism>
<name>A0AAV5S196_MAUHU</name>
<evidence type="ECO:0000313" key="6">
    <source>
        <dbReference type="EMBL" id="GMM57624.1"/>
    </source>
</evidence>
<gene>
    <name evidence="6" type="ORF">DAKH74_042400</name>
</gene>
<dbReference type="InterPro" id="IPR036526">
    <property type="entry name" value="C-N_Hydrolase_sf"/>
</dbReference>
<comment type="caution">
    <text evidence="6">The sequence shown here is derived from an EMBL/GenBank/DDBJ whole genome shotgun (WGS) entry which is preliminary data.</text>
</comment>
<dbReference type="CDD" id="cd07572">
    <property type="entry name" value="nit"/>
    <property type="match status" value="1"/>
</dbReference>
<dbReference type="GO" id="GO:0016811">
    <property type="term" value="F:hydrolase activity, acting on carbon-nitrogen (but not peptide) bonds, in linear amides"/>
    <property type="evidence" value="ECO:0007669"/>
    <property type="project" value="InterPro"/>
</dbReference>
<proteinExistence type="inferred from homology"/>
<comment type="similarity">
    <text evidence="2">Belongs to the carbon-nitrogen hydrolase superfamily. NIT1/NIT2 family.</text>
</comment>
<dbReference type="InterPro" id="IPR001110">
    <property type="entry name" value="UPF0012_CS"/>
</dbReference>
<dbReference type="AlphaFoldDB" id="A0AAV5S196"/>
<dbReference type="GO" id="GO:0005737">
    <property type="term" value="C:cytoplasm"/>
    <property type="evidence" value="ECO:0007669"/>
    <property type="project" value="UniProtKB-SubCell"/>
</dbReference>
<dbReference type="Gene3D" id="3.60.110.10">
    <property type="entry name" value="Carbon-nitrogen hydrolase"/>
    <property type="match status" value="1"/>
</dbReference>
<evidence type="ECO:0000256" key="4">
    <source>
        <dbReference type="ARBA" id="ARBA00022801"/>
    </source>
</evidence>
<comment type="subcellular location">
    <subcellularLocation>
        <location evidence="1">Cytoplasm</location>
    </subcellularLocation>
</comment>
<keyword evidence="4 6" id="KW-0378">Hydrolase</keyword>
<dbReference type="SUPFAM" id="SSF56317">
    <property type="entry name" value="Carbon-nitrogen hydrolase"/>
    <property type="match status" value="1"/>
</dbReference>
<dbReference type="InterPro" id="IPR045254">
    <property type="entry name" value="Nit1/2_C-N_Hydrolase"/>
</dbReference>
<dbReference type="InterPro" id="IPR003010">
    <property type="entry name" value="C-N_Hydrolase"/>
</dbReference>
<dbReference type="Proteomes" id="UP001377567">
    <property type="component" value="Unassembled WGS sequence"/>
</dbReference>
<evidence type="ECO:0000256" key="3">
    <source>
        <dbReference type="ARBA" id="ARBA00022490"/>
    </source>
</evidence>
<accession>A0AAV5S196</accession>